<evidence type="ECO:0000256" key="5">
    <source>
        <dbReference type="ARBA" id="ARBA00023211"/>
    </source>
</evidence>
<feature type="domain" description="Thiamine pyrophosphate enzyme N-terminal TPP-binding" evidence="8">
    <location>
        <begin position="13"/>
        <end position="123"/>
    </location>
</feature>
<reference evidence="10 11" key="1">
    <citation type="submission" date="2018-06" db="EMBL/GenBank/DDBJ databases">
        <authorList>
            <consortium name="Pathogen Informatics"/>
            <person name="Doyle S."/>
        </authorList>
    </citation>
    <scope>NUCLEOTIDE SEQUENCE [LARGE SCALE GENOMIC DNA]</scope>
    <source>
        <strain evidence="10 11">NCTC8129</strain>
    </source>
</reference>
<feature type="domain" description="Thiamine pyrophosphate enzyme TPP-binding" evidence="7">
    <location>
        <begin position="431"/>
        <end position="546"/>
    </location>
</feature>
<keyword evidence="6" id="KW-0474">Menaquinone biosynthesis</keyword>
<dbReference type="GO" id="GO:0030976">
    <property type="term" value="F:thiamine pyrophosphate binding"/>
    <property type="evidence" value="ECO:0007669"/>
    <property type="project" value="UniProtKB-UniRule"/>
</dbReference>
<comment type="function">
    <text evidence="6">Catalyzes the thiamine diphosphate-dependent decarboxylation of 2-oxoglutarate and the subsequent addition of the resulting succinic semialdehyde-thiamine pyrophosphate anion to isochorismate to yield 2-succinyl-5-enolpyruvyl-6-hydroxy-3-cyclohexene-1-carboxylate (SEPHCHC).</text>
</comment>
<dbReference type="Pfam" id="PF02775">
    <property type="entry name" value="TPP_enzyme_C"/>
    <property type="match status" value="1"/>
</dbReference>
<dbReference type="Gene3D" id="3.40.50.1220">
    <property type="entry name" value="TPP-binding domain"/>
    <property type="match status" value="1"/>
</dbReference>
<comment type="subunit">
    <text evidence="6">Homodimer.</text>
</comment>
<dbReference type="InterPro" id="IPR032264">
    <property type="entry name" value="MenD_middle"/>
</dbReference>
<dbReference type="HAMAP" id="MF_01659">
    <property type="entry name" value="MenD"/>
    <property type="match status" value="1"/>
</dbReference>
<keyword evidence="4 6" id="KW-0786">Thiamine pyrophosphate</keyword>
<dbReference type="Gene3D" id="3.40.50.970">
    <property type="match status" value="2"/>
</dbReference>
<evidence type="ECO:0000256" key="4">
    <source>
        <dbReference type="ARBA" id="ARBA00023052"/>
    </source>
</evidence>
<dbReference type="UniPathway" id="UPA01057">
    <property type="reaction ID" value="UER00164"/>
</dbReference>
<dbReference type="GO" id="GO:0009234">
    <property type="term" value="P:menaquinone biosynthetic process"/>
    <property type="evidence" value="ECO:0007669"/>
    <property type="project" value="UniProtKB-UniRule"/>
</dbReference>
<organism evidence="10 11">
    <name type="scientific">Enterococcus durans</name>
    <dbReference type="NCBI Taxonomy" id="53345"/>
    <lineage>
        <taxon>Bacteria</taxon>
        <taxon>Bacillati</taxon>
        <taxon>Bacillota</taxon>
        <taxon>Bacilli</taxon>
        <taxon>Lactobacillales</taxon>
        <taxon>Enterococcaceae</taxon>
        <taxon>Enterococcus</taxon>
    </lineage>
</organism>
<protein>
    <recommendedName>
        <fullName evidence="6">2-succinyl-5-enolpyruvyl-6-hydroxy-3-cyclohexene-1-carboxylate synthase</fullName>
        <shortName evidence="6">SEPHCHC synthase</shortName>
        <ecNumber evidence="6">2.2.1.9</ecNumber>
    </recommendedName>
    <alternativeName>
        <fullName evidence="6">Menaquinone biosynthesis protein MenD</fullName>
    </alternativeName>
</protein>
<proteinExistence type="inferred from homology"/>
<evidence type="ECO:0000256" key="2">
    <source>
        <dbReference type="ARBA" id="ARBA00022723"/>
    </source>
</evidence>
<evidence type="ECO:0000259" key="7">
    <source>
        <dbReference type="Pfam" id="PF02775"/>
    </source>
</evidence>
<dbReference type="PANTHER" id="PTHR42916:SF1">
    <property type="entry name" value="PROTEIN PHYLLO, CHLOROPLASTIC"/>
    <property type="match status" value="1"/>
</dbReference>
<dbReference type="CDD" id="cd07037">
    <property type="entry name" value="TPP_PYR_MenD"/>
    <property type="match status" value="1"/>
</dbReference>
<name>A0A377KM59_9ENTE</name>
<evidence type="ECO:0000256" key="6">
    <source>
        <dbReference type="HAMAP-Rule" id="MF_01659"/>
    </source>
</evidence>
<dbReference type="Pfam" id="PF16582">
    <property type="entry name" value="TPP_enzyme_M_2"/>
    <property type="match status" value="1"/>
</dbReference>
<comment type="pathway">
    <text evidence="6">Quinol/quinone metabolism; 1,4-dihydroxy-2-naphthoate biosynthesis; 1,4-dihydroxy-2-naphthoate from chorismate: step 2/7.</text>
</comment>
<dbReference type="UniPathway" id="UPA00079"/>
<dbReference type="CDD" id="cd02009">
    <property type="entry name" value="TPP_SHCHC_synthase"/>
    <property type="match status" value="1"/>
</dbReference>
<dbReference type="SUPFAM" id="SSF52518">
    <property type="entry name" value="Thiamin diphosphate-binding fold (THDP-binding)"/>
    <property type="match status" value="2"/>
</dbReference>
<dbReference type="EC" id="2.2.1.9" evidence="6"/>
<dbReference type="PIRSF" id="PIRSF004983">
    <property type="entry name" value="MenD"/>
    <property type="match status" value="1"/>
</dbReference>
<dbReference type="Proteomes" id="UP000254070">
    <property type="component" value="Unassembled WGS sequence"/>
</dbReference>
<feature type="domain" description="Menaquinone biosynthesis protein MenD middle" evidence="9">
    <location>
        <begin position="204"/>
        <end position="395"/>
    </location>
</feature>
<evidence type="ECO:0000259" key="8">
    <source>
        <dbReference type="Pfam" id="PF02776"/>
    </source>
</evidence>
<evidence type="ECO:0000256" key="1">
    <source>
        <dbReference type="ARBA" id="ARBA00022679"/>
    </source>
</evidence>
<dbReference type="InterPro" id="IPR011766">
    <property type="entry name" value="TPP_enzyme_TPP-bd"/>
</dbReference>
<sequence length="570" mass="63378">MTTKQEMTKYLLAFIHGMKQSGLNKIVISPGSRSTPLALLLHRDPEIETYINVDERSASFFALGLAKGERTVVGLLCTSGTAAANYYPAICEAEASQIPLVVLTADRPPEAQGAGAPQTMEQHNLYGSHVKKFLSLALPEAGRVMQRYSFWQGSELVAIAKEYPAGPVHVNLPLREPLLPDLTQTDTTDLVRTDIQLGKSLCFELPELPTWLTKKGLIIVGRELTIEQAQQLIELAEIVDWPIIGDPLTNLSACGKLSKNYLPHAELIFSRPIAEQPEVIWQFGNLPVSKNSLLFVEKQEKATYVVIDERAKRQDWLHLGNYYLPVSIPSFLEAVQQVAKKVAFPESSEWSAIWQSYATNAHEVIEEQLVSAVFSESSASRKLFQLIEKGESLFLSNSNAIRFIDRLATPTERSIVIYGNRGVNGIDGIVSTAAGIAATKKQRLFLLIGDLALFHDMNGLQMIRQLKLPVTLVVLNNNGGGIFSFLPQNSLTKKDFDPLFATPLNLDLQKVANLYDGYYYQPKSMAEFAKSIEESRKQASWALVEVAGKQEDPVLLRKDILREYGEKNAY</sequence>
<dbReference type="AlphaFoldDB" id="A0A377KM59"/>
<comment type="pathway">
    <text evidence="6">Quinol/quinone metabolism; menaquinone biosynthesis.</text>
</comment>
<dbReference type="InterPro" id="IPR004433">
    <property type="entry name" value="MenaQ_synth_MenD"/>
</dbReference>
<dbReference type="GO" id="GO:0030145">
    <property type="term" value="F:manganese ion binding"/>
    <property type="evidence" value="ECO:0007669"/>
    <property type="project" value="UniProtKB-UniRule"/>
</dbReference>
<evidence type="ECO:0000256" key="3">
    <source>
        <dbReference type="ARBA" id="ARBA00022842"/>
    </source>
</evidence>
<dbReference type="GO" id="GO:0000287">
    <property type="term" value="F:magnesium ion binding"/>
    <property type="evidence" value="ECO:0007669"/>
    <property type="project" value="UniProtKB-UniRule"/>
</dbReference>
<dbReference type="GO" id="GO:0070204">
    <property type="term" value="F:2-succinyl-5-enolpyruvyl-6-hydroxy-3-cyclohexene-1-carboxylic-acid synthase activity"/>
    <property type="evidence" value="ECO:0007669"/>
    <property type="project" value="UniProtKB-UniRule"/>
</dbReference>
<keyword evidence="3 6" id="KW-0460">Magnesium</keyword>
<evidence type="ECO:0000313" key="11">
    <source>
        <dbReference type="Proteomes" id="UP000254070"/>
    </source>
</evidence>
<dbReference type="Pfam" id="PF02776">
    <property type="entry name" value="TPP_enzyme_N"/>
    <property type="match status" value="1"/>
</dbReference>
<evidence type="ECO:0000313" key="10">
    <source>
        <dbReference type="EMBL" id="STP30267.1"/>
    </source>
</evidence>
<dbReference type="RefSeq" id="WP_115235708.1">
    <property type="nucleotide sequence ID" value="NZ_UGIF01000002.1"/>
</dbReference>
<accession>A0A377KM59</accession>
<keyword evidence="5 6" id="KW-0464">Manganese</keyword>
<dbReference type="InterPro" id="IPR012001">
    <property type="entry name" value="Thiamin_PyroP_enz_TPP-bd_dom"/>
</dbReference>
<evidence type="ECO:0000259" key="9">
    <source>
        <dbReference type="Pfam" id="PF16582"/>
    </source>
</evidence>
<comment type="cofactor">
    <cofactor evidence="6">
        <name>thiamine diphosphate</name>
        <dbReference type="ChEBI" id="CHEBI:58937"/>
    </cofactor>
    <text evidence="6">Binds 1 thiamine pyrophosphate per subunit.</text>
</comment>
<comment type="cofactor">
    <cofactor evidence="6">
        <name>Mg(2+)</name>
        <dbReference type="ChEBI" id="CHEBI:18420"/>
    </cofactor>
    <cofactor evidence="6">
        <name>Mn(2+)</name>
        <dbReference type="ChEBI" id="CHEBI:29035"/>
    </cofactor>
</comment>
<dbReference type="NCBIfam" id="TIGR00173">
    <property type="entry name" value="menD"/>
    <property type="match status" value="1"/>
</dbReference>
<dbReference type="EMBL" id="UGIF01000002">
    <property type="protein sequence ID" value="STP30267.1"/>
    <property type="molecule type" value="Genomic_DNA"/>
</dbReference>
<comment type="catalytic activity">
    <reaction evidence="6">
        <text>isochorismate + 2-oxoglutarate + H(+) = 5-enolpyruvoyl-6-hydroxy-2-succinyl-cyclohex-3-ene-1-carboxylate + CO2</text>
        <dbReference type="Rhea" id="RHEA:25593"/>
        <dbReference type="ChEBI" id="CHEBI:15378"/>
        <dbReference type="ChEBI" id="CHEBI:16526"/>
        <dbReference type="ChEBI" id="CHEBI:16810"/>
        <dbReference type="ChEBI" id="CHEBI:29780"/>
        <dbReference type="ChEBI" id="CHEBI:58818"/>
        <dbReference type="EC" id="2.2.1.9"/>
    </reaction>
</comment>
<keyword evidence="2 6" id="KW-0479">Metal-binding</keyword>
<dbReference type="InterPro" id="IPR029061">
    <property type="entry name" value="THDP-binding"/>
</dbReference>
<keyword evidence="1 6" id="KW-0808">Transferase</keyword>
<gene>
    <name evidence="6 10" type="primary">menD</name>
    <name evidence="10" type="ORF">NCTC8129_02507</name>
</gene>
<dbReference type="PANTHER" id="PTHR42916">
    <property type="entry name" value="2-SUCCINYL-5-ENOLPYRUVYL-6-HYDROXY-3-CYCLOHEXENE-1-CARBOXYLATE SYNTHASE"/>
    <property type="match status" value="1"/>
</dbReference>
<comment type="similarity">
    <text evidence="6">Belongs to the TPP enzyme family. MenD subfamily.</text>
</comment>